<evidence type="ECO:0000256" key="8">
    <source>
        <dbReference type="ARBA" id="ARBA00023315"/>
    </source>
</evidence>
<dbReference type="Gene3D" id="3.40.50.300">
    <property type="entry name" value="P-loop containing nucleotide triphosphate hydrolases"/>
    <property type="match status" value="1"/>
</dbReference>
<comment type="catalytic activity">
    <reaction evidence="10">
        <text>a cytidine in tRNA + acetyl-CoA + ATP + H2O = an N(4)-acetylcytidine in tRNA + ADP + phosphate + CoA + H(+)</text>
        <dbReference type="Rhea" id="RHEA:53876"/>
        <dbReference type="Rhea" id="RHEA-COMP:13670"/>
        <dbReference type="Rhea" id="RHEA-COMP:13671"/>
        <dbReference type="ChEBI" id="CHEBI:15377"/>
        <dbReference type="ChEBI" id="CHEBI:15378"/>
        <dbReference type="ChEBI" id="CHEBI:30616"/>
        <dbReference type="ChEBI" id="CHEBI:43474"/>
        <dbReference type="ChEBI" id="CHEBI:57287"/>
        <dbReference type="ChEBI" id="CHEBI:57288"/>
        <dbReference type="ChEBI" id="CHEBI:74900"/>
        <dbReference type="ChEBI" id="CHEBI:82748"/>
        <dbReference type="ChEBI" id="CHEBI:456216"/>
    </reaction>
</comment>
<dbReference type="PANTHER" id="PTHR10925">
    <property type="entry name" value="N-ACETYLTRANSFERASE 10"/>
    <property type="match status" value="1"/>
</dbReference>
<dbReference type="Proteomes" id="UP001438707">
    <property type="component" value="Unassembled WGS sequence"/>
</dbReference>
<dbReference type="HAMAP" id="MF_03211">
    <property type="entry name" value="RNA_acetyltr_Nat10"/>
    <property type="match status" value="1"/>
</dbReference>
<dbReference type="Pfam" id="PF13718">
    <property type="entry name" value="GNAT_acetyltr_2"/>
    <property type="match status" value="1"/>
</dbReference>
<evidence type="ECO:0000256" key="9">
    <source>
        <dbReference type="ARBA" id="ARBA00068357"/>
    </source>
</evidence>
<dbReference type="GO" id="GO:0000049">
    <property type="term" value="F:tRNA binding"/>
    <property type="evidence" value="ECO:0007669"/>
    <property type="project" value="TreeGrafter"/>
</dbReference>
<evidence type="ECO:0000256" key="4">
    <source>
        <dbReference type="ARBA" id="ARBA00022694"/>
    </source>
</evidence>
<dbReference type="InterPro" id="IPR027417">
    <property type="entry name" value="P-loop_NTPase"/>
</dbReference>
<gene>
    <name evidence="17" type="ORF">WJX74_002758</name>
</gene>
<dbReference type="InterPro" id="IPR032672">
    <property type="entry name" value="TmcA/NAT10/Kre33"/>
</dbReference>
<evidence type="ECO:0000256" key="1">
    <source>
        <dbReference type="ARBA" id="ARBA00004604"/>
    </source>
</evidence>
<feature type="binding site" evidence="10">
    <location>
        <position position="465"/>
    </location>
    <ligand>
        <name>ATP</name>
        <dbReference type="ChEBI" id="CHEBI:30616"/>
    </ligand>
</feature>
<dbReference type="InterPro" id="IPR000182">
    <property type="entry name" value="GNAT_dom"/>
</dbReference>
<feature type="domain" description="N-acetyltransferase" evidence="15">
    <location>
        <begin position="524"/>
        <end position="768"/>
    </location>
</feature>
<dbReference type="Pfam" id="PF05127">
    <property type="entry name" value="NAT10_TcmA_helicase"/>
    <property type="match status" value="1"/>
</dbReference>
<dbReference type="PANTHER" id="PTHR10925:SF5">
    <property type="entry name" value="RNA CYTIDINE ACETYLTRANSFERASE"/>
    <property type="match status" value="1"/>
</dbReference>
<feature type="binding site" evidence="10">
    <location>
        <position position="741"/>
    </location>
    <ligand>
        <name>acetyl-CoA</name>
        <dbReference type="ChEBI" id="CHEBI:57288"/>
    </ligand>
</feature>
<comment type="subcellular location">
    <subcellularLocation>
        <location evidence="1 10">Nucleus</location>
        <location evidence="1 10">Nucleolus</location>
    </subcellularLocation>
</comment>
<keyword evidence="4 10" id="KW-0819">tRNA processing</keyword>
<comment type="caution">
    <text evidence="17">The sequence shown here is derived from an EMBL/GenBank/DDBJ whole genome shotgun (WGS) entry which is preliminary data.</text>
</comment>
<dbReference type="Pfam" id="PF08351">
    <property type="entry name" value="TmcA_N"/>
    <property type="match status" value="1"/>
</dbReference>
<dbReference type="EC" id="2.3.1.-" evidence="10"/>
<feature type="binding site" evidence="10">
    <location>
        <begin position="632"/>
        <end position="638"/>
    </location>
    <ligand>
        <name>acetyl-CoA</name>
        <dbReference type="ChEBI" id="CHEBI:57288"/>
    </ligand>
</feature>
<feature type="domain" description="Possible tRNA binding" evidence="16">
    <location>
        <begin position="778"/>
        <end position="992"/>
    </location>
</feature>
<dbReference type="Gene3D" id="3.40.50.11040">
    <property type="match status" value="1"/>
</dbReference>
<evidence type="ECO:0000313" key="17">
    <source>
        <dbReference type="EMBL" id="KAK9836541.1"/>
    </source>
</evidence>
<dbReference type="AlphaFoldDB" id="A0AAW1RT59"/>
<evidence type="ECO:0000259" key="15">
    <source>
        <dbReference type="Pfam" id="PF13718"/>
    </source>
</evidence>
<keyword evidence="3 10" id="KW-0808">Transferase</keyword>
<dbReference type="GO" id="GO:0005730">
    <property type="term" value="C:nucleolus"/>
    <property type="evidence" value="ECO:0007669"/>
    <property type="project" value="UniProtKB-SubCell"/>
</dbReference>
<name>A0AAW1RT59_9CHLO</name>
<keyword evidence="12" id="KW-0472">Membrane</keyword>
<evidence type="ECO:0000256" key="3">
    <source>
        <dbReference type="ARBA" id="ARBA00022679"/>
    </source>
</evidence>
<keyword evidence="18" id="KW-1185">Reference proteome</keyword>
<reference evidence="17 18" key="1">
    <citation type="journal article" date="2024" name="Nat. Commun.">
        <title>Phylogenomics reveals the evolutionary origins of lichenization in chlorophyte algae.</title>
        <authorList>
            <person name="Puginier C."/>
            <person name="Libourel C."/>
            <person name="Otte J."/>
            <person name="Skaloud P."/>
            <person name="Haon M."/>
            <person name="Grisel S."/>
            <person name="Petersen M."/>
            <person name="Berrin J.G."/>
            <person name="Delaux P.M."/>
            <person name="Dal Grande F."/>
            <person name="Keller J."/>
        </authorList>
    </citation>
    <scope>NUCLEOTIDE SEQUENCE [LARGE SCALE GENOMIC DNA]</scope>
    <source>
        <strain evidence="17 18">SAG 2145</strain>
    </source>
</reference>
<evidence type="ECO:0000313" key="18">
    <source>
        <dbReference type="Proteomes" id="UP001438707"/>
    </source>
</evidence>
<feature type="binding site" evidence="10">
    <location>
        <begin position="287"/>
        <end position="296"/>
    </location>
    <ligand>
        <name>ATP</name>
        <dbReference type="ChEBI" id="CHEBI:30616"/>
    </ligand>
</feature>
<evidence type="ECO:0000256" key="10">
    <source>
        <dbReference type="HAMAP-Rule" id="MF_03211"/>
    </source>
</evidence>
<keyword evidence="7 10" id="KW-0539">Nucleus</keyword>
<comment type="function">
    <text evidence="10">RNA cytidine acetyltransferase with specificity toward both 18S rRNA and tRNAs. Catalyzes the formation of N(4)-acetylcytidine (ac4C) in 18S rRNA. Required for early nucleolar cleavages of precursor rRNA at sites A0, A1 and A2 during 18S rRNA synthesis. Catalyzes the formation of ac4C in serine and leucine tRNAs. Requires a tRNA-binding adapter protein for full tRNA acetyltransferase activity but not for 18S rRNA acetylation.</text>
</comment>
<dbReference type="GO" id="GO:1990883">
    <property type="term" value="F:18S rRNA cytidine N-acetyltransferase activity"/>
    <property type="evidence" value="ECO:0007669"/>
    <property type="project" value="TreeGrafter"/>
</dbReference>
<keyword evidence="8 10" id="KW-0012">Acyltransferase</keyword>
<feature type="binding site" evidence="10">
    <location>
        <begin position="625"/>
        <end position="627"/>
    </location>
    <ligand>
        <name>acetyl-CoA</name>
        <dbReference type="ChEBI" id="CHEBI:57288"/>
    </ligand>
</feature>
<dbReference type="InterPro" id="IPR007807">
    <property type="entry name" value="TcmA/NAT10_helicase"/>
</dbReference>
<dbReference type="InterPro" id="IPR013562">
    <property type="entry name" value="TmcA/NAT10_N"/>
</dbReference>
<keyword evidence="12" id="KW-0812">Transmembrane</keyword>
<keyword evidence="6 10" id="KW-0067">ATP-binding</keyword>
<dbReference type="GO" id="GO:1904812">
    <property type="term" value="P:rRNA acetylation involved in maturation of SSU-rRNA"/>
    <property type="evidence" value="ECO:0007669"/>
    <property type="project" value="InterPro"/>
</dbReference>
<dbReference type="EMBL" id="JALJOS010000007">
    <property type="protein sequence ID" value="KAK9836541.1"/>
    <property type="molecule type" value="Genomic_DNA"/>
</dbReference>
<feature type="region of interest" description="Disordered" evidence="11">
    <location>
        <begin position="1010"/>
        <end position="1056"/>
    </location>
</feature>
<keyword evidence="2 10" id="KW-0698">rRNA processing</keyword>
<protein>
    <recommendedName>
        <fullName evidence="9 10">RNA cytidine acetyltransferase</fullName>
        <ecNumber evidence="10">2.3.1.-</ecNumber>
    </recommendedName>
    <alternativeName>
        <fullName evidence="10">18S rRNA cytosine acetyltransferase</fullName>
    </alternativeName>
</protein>
<evidence type="ECO:0000256" key="5">
    <source>
        <dbReference type="ARBA" id="ARBA00022741"/>
    </source>
</evidence>
<dbReference type="FunFam" id="3.40.50.300:FF:002218">
    <property type="entry name" value="tRNA(Met) cytidine acetyltransferase TmcA"/>
    <property type="match status" value="1"/>
</dbReference>
<evidence type="ECO:0000259" key="13">
    <source>
        <dbReference type="Pfam" id="PF05127"/>
    </source>
</evidence>
<feature type="transmembrane region" description="Helical" evidence="12">
    <location>
        <begin position="292"/>
        <end position="311"/>
    </location>
</feature>
<feature type="region of interest" description="Disordered" evidence="11">
    <location>
        <begin position="655"/>
        <end position="701"/>
    </location>
</feature>
<feature type="domain" description="TcmA/NAT10 helicase" evidence="13">
    <location>
        <begin position="282"/>
        <end position="483"/>
    </location>
</feature>
<accession>A0AAW1RT59</accession>
<evidence type="ECO:0000256" key="2">
    <source>
        <dbReference type="ARBA" id="ARBA00022552"/>
    </source>
</evidence>
<keyword evidence="5 10" id="KW-0547">Nucleotide-binding</keyword>
<dbReference type="InterPro" id="IPR033688">
    <property type="entry name" value="NAT10"/>
</dbReference>
<sequence length="1056" mass="115805">MRKKVDPRIRTLVDNCVQLHQRGLLVLVGDKGSEQVVNLHYLLSRALVKSRPSVLWCYKKDLEYSSHRKKRERQVSRKKRQGLLDPEKEDPFTLFIASTTIRYCFYKDTHRILGNTFGMCVLQDFEGLTPNLLARTMETVEGGGLCIMLIKTLTSLTQLYSLVMDVHSRLRSHSHQQVTGRFNERLVLSLASNPAVLMMDDELNILPTSSHVRQLQAPAADSPEAAGAAVRTAELKELKESLLDTQPAGSLVQRCKTLDQARAVVTFLDAASEKTLRSTVALTAARGRGKSAALGLAIAGAIGLGYSNIFVTAPSPENLRTLFEFIFKGLDAMDYKEHIDYDLKESTNPAFGKAIVRVNIFRQHRQTVQYIQPQHHAQLSQAELVVIDEAAAIPLPLVKAMLGPYLVFLCSTVNGYEGTGRSLSLKLITQLRAEGAKVASSAKEAEAGGSSPRTFREVILQEPIRYSAGDKVESWLHELLCLDAAEHVPPTPARLPHPSECNLYYIERDTLFSYHKGSEAFLQRMMALYVASHYRNTPNDLLLMSDAPAHHLFALLGPLNQTKNALPDVLCVAQVALEGAISKQAALASLSHGTLPQGDMIPWTISQQYQDTDFPSLSGARIVRIAVHPDLNRAGYGSRTVELLRRYYQGELSGISTADGDASEEDDPKAEPSNGGIHQERIDSNGKASAGPGSTLQEEVMGPRAGLPPLLTHLADRPPEQLQWLGVSFGLTQSLHSFWRRSGFSTLYLRQAPSDVTGENSAIMLSALQSPMVESVKWLDAFILDFRTRLAALLAGAFRSFPPALALSLLDPKLSFGTEETERSIEQGGTVIHKAGGSALSPYDLKRLQAYSNNLVDHHLILDLLPPLAQAYFLGHLPASLTPLQAAILCSLGLQQNDIPEVEAALNLPGHQVKDLFNKAMRKLHGHLKAVEEAAVARTLPQVQPINLQPHEKDLETELQEGAQEVNEAMQAALRPEALAKYAIKGTDADFGTLEGQVPNTGIISVLSRKLPKADADDAAEDAGQKPKSKSKQLYSRKGSGQKPFGHQRSAKKARI</sequence>
<dbReference type="GO" id="GO:0051391">
    <property type="term" value="P:tRNA acetylation"/>
    <property type="evidence" value="ECO:0007669"/>
    <property type="project" value="UniProtKB-UniRule"/>
</dbReference>
<dbReference type="GO" id="GO:0030686">
    <property type="term" value="C:90S preribosome"/>
    <property type="evidence" value="ECO:0007669"/>
    <property type="project" value="TreeGrafter"/>
</dbReference>
<dbReference type="Gene3D" id="3.40.630.30">
    <property type="match status" value="1"/>
</dbReference>
<comment type="similarity">
    <text evidence="10">Belongs to the RNA cytidine acetyltransferase family. NAT10 subfamily.</text>
</comment>
<evidence type="ECO:0000256" key="6">
    <source>
        <dbReference type="ARBA" id="ARBA00022840"/>
    </source>
</evidence>
<dbReference type="GO" id="GO:0005524">
    <property type="term" value="F:ATP binding"/>
    <property type="evidence" value="ECO:0007669"/>
    <property type="project" value="UniProtKB-UniRule"/>
</dbReference>
<evidence type="ECO:0000256" key="12">
    <source>
        <dbReference type="SAM" id="Phobius"/>
    </source>
</evidence>
<evidence type="ECO:0000256" key="7">
    <source>
        <dbReference type="ARBA" id="ARBA00023242"/>
    </source>
</evidence>
<feature type="domain" description="TmcA/NAT10 N-terminal" evidence="14">
    <location>
        <begin position="8"/>
        <end position="200"/>
    </location>
</feature>
<dbReference type="Pfam" id="PF13725">
    <property type="entry name" value="tRNA_bind_2"/>
    <property type="match status" value="1"/>
</dbReference>
<dbReference type="InterPro" id="IPR027992">
    <property type="entry name" value="tRNA_bind_dom"/>
</dbReference>
<organism evidence="17 18">
    <name type="scientific">Apatococcus lobatus</name>
    <dbReference type="NCBI Taxonomy" id="904363"/>
    <lineage>
        <taxon>Eukaryota</taxon>
        <taxon>Viridiplantae</taxon>
        <taxon>Chlorophyta</taxon>
        <taxon>core chlorophytes</taxon>
        <taxon>Trebouxiophyceae</taxon>
        <taxon>Chlorellales</taxon>
        <taxon>Chlorellaceae</taxon>
        <taxon>Apatococcus</taxon>
    </lineage>
</organism>
<keyword evidence="12" id="KW-1133">Transmembrane helix</keyword>
<evidence type="ECO:0000259" key="16">
    <source>
        <dbReference type="Pfam" id="PF13725"/>
    </source>
</evidence>
<proteinExistence type="inferred from homology"/>
<evidence type="ECO:0000256" key="11">
    <source>
        <dbReference type="SAM" id="MobiDB-lite"/>
    </source>
</evidence>
<comment type="catalytic activity">
    <reaction evidence="10">
        <text>a cytidine in 18S rRNA + acetyl-CoA + ATP + H2O = an N(4)-acetylcytidine in 18S rRNA + ADP + phosphate + CoA + H(+)</text>
        <dbReference type="Rhea" id="RHEA:51424"/>
        <dbReference type="Rhea" id="RHEA-COMP:13575"/>
        <dbReference type="Rhea" id="RHEA-COMP:13576"/>
        <dbReference type="ChEBI" id="CHEBI:15377"/>
        <dbReference type="ChEBI" id="CHEBI:15378"/>
        <dbReference type="ChEBI" id="CHEBI:30616"/>
        <dbReference type="ChEBI" id="CHEBI:43474"/>
        <dbReference type="ChEBI" id="CHEBI:57287"/>
        <dbReference type="ChEBI" id="CHEBI:57288"/>
        <dbReference type="ChEBI" id="CHEBI:74900"/>
        <dbReference type="ChEBI" id="CHEBI:82748"/>
        <dbReference type="ChEBI" id="CHEBI:456216"/>
    </reaction>
</comment>
<evidence type="ECO:0000259" key="14">
    <source>
        <dbReference type="Pfam" id="PF08351"/>
    </source>
</evidence>